<sequence>MGMNRRQLLAAAPAAALAAAGLAGCGNSSGGDNGGAVVFRIWDEEQQPGYQKSINAFMAANPKIKVRLESLPYAQYWTKIITESAAGTGADVFWDTVPYFPQLVKQGVIENLDPLIQKDSYDLSPYYPQVTSAYTYQNHHYGIPADFGLASMVYNKDMCAKAGVTLPAELTWAPDGSGTLLPILQKLTVDANGRHPTDPGFDPKHVKQWGFMAENHDQTQYISWIPENGGNFMTAPFGKFAFNQPAALAALQWQVDLINKWHVAPPPSAGNAIDLFNRGQVGLYPAVNALLLYVVAKGNFTVGVTNLPAGPKGRVVNVNGLSFALNAHSKNKTAAWELIKWLGSPQSQQIMSSGGYVWPANKSLSGGYLDYWKNKGQDLQPFVDAAAGASVPMPITPVWNAASLTITNSFQTMFEGQAPVKQTVDNLVTQLNQLIDQNG</sequence>
<dbReference type="RefSeq" id="WP_345632707.1">
    <property type="nucleotide sequence ID" value="NZ_BAABJQ010000014.1"/>
</dbReference>
<comment type="similarity">
    <text evidence="2">Belongs to the bacterial solute-binding protein 1 family.</text>
</comment>
<dbReference type="InterPro" id="IPR050490">
    <property type="entry name" value="Bact_solute-bd_prot1"/>
</dbReference>
<protein>
    <submittedName>
        <fullName evidence="6">Sugar ABC transporter substrate-binding protein</fullName>
    </submittedName>
</protein>
<dbReference type="PANTHER" id="PTHR43649">
    <property type="entry name" value="ARABINOSE-BINDING PROTEIN-RELATED"/>
    <property type="match status" value="1"/>
</dbReference>
<dbReference type="PROSITE" id="PS51318">
    <property type="entry name" value="TAT"/>
    <property type="match status" value="1"/>
</dbReference>
<dbReference type="InterPro" id="IPR006059">
    <property type="entry name" value="SBP"/>
</dbReference>
<keyword evidence="3" id="KW-0813">Transport</keyword>
<dbReference type="EMBL" id="BAABJQ010000014">
    <property type="protein sequence ID" value="GAA5190561.1"/>
    <property type="molecule type" value="Genomic_DNA"/>
</dbReference>
<feature type="chain" id="PRO_5046969211" evidence="5">
    <location>
        <begin position="24"/>
        <end position="439"/>
    </location>
</feature>
<gene>
    <name evidence="6" type="ORF">GCM10023322_46000</name>
</gene>
<comment type="caution">
    <text evidence="6">The sequence shown here is derived from an EMBL/GenBank/DDBJ whole genome shotgun (WGS) entry which is preliminary data.</text>
</comment>
<evidence type="ECO:0000256" key="1">
    <source>
        <dbReference type="ARBA" id="ARBA00004196"/>
    </source>
</evidence>
<evidence type="ECO:0000256" key="5">
    <source>
        <dbReference type="SAM" id="SignalP"/>
    </source>
</evidence>
<dbReference type="Gene3D" id="3.40.190.10">
    <property type="entry name" value="Periplasmic binding protein-like II"/>
    <property type="match status" value="1"/>
</dbReference>
<comment type="subcellular location">
    <subcellularLocation>
        <location evidence="1">Cell envelope</location>
    </subcellularLocation>
</comment>
<dbReference type="PANTHER" id="PTHR43649:SF31">
    <property type="entry name" value="SN-GLYCEROL-3-PHOSPHATE-BINDING PERIPLASMIC PROTEIN UGPB"/>
    <property type="match status" value="1"/>
</dbReference>
<keyword evidence="7" id="KW-1185">Reference proteome</keyword>
<dbReference type="PROSITE" id="PS51257">
    <property type="entry name" value="PROKAR_LIPOPROTEIN"/>
    <property type="match status" value="1"/>
</dbReference>
<dbReference type="SUPFAM" id="SSF53850">
    <property type="entry name" value="Periplasmic binding protein-like II"/>
    <property type="match status" value="1"/>
</dbReference>
<evidence type="ECO:0000256" key="3">
    <source>
        <dbReference type="ARBA" id="ARBA00022448"/>
    </source>
</evidence>
<proteinExistence type="inferred from homology"/>
<dbReference type="InterPro" id="IPR006311">
    <property type="entry name" value="TAT_signal"/>
</dbReference>
<keyword evidence="4 5" id="KW-0732">Signal</keyword>
<organism evidence="6 7">
    <name type="scientific">Rugosimonospora acidiphila</name>
    <dbReference type="NCBI Taxonomy" id="556531"/>
    <lineage>
        <taxon>Bacteria</taxon>
        <taxon>Bacillati</taxon>
        <taxon>Actinomycetota</taxon>
        <taxon>Actinomycetes</taxon>
        <taxon>Micromonosporales</taxon>
        <taxon>Micromonosporaceae</taxon>
        <taxon>Rugosimonospora</taxon>
    </lineage>
</organism>
<evidence type="ECO:0000313" key="7">
    <source>
        <dbReference type="Proteomes" id="UP001501570"/>
    </source>
</evidence>
<dbReference type="Pfam" id="PF13416">
    <property type="entry name" value="SBP_bac_8"/>
    <property type="match status" value="1"/>
</dbReference>
<name>A0ABP9S2F9_9ACTN</name>
<dbReference type="Proteomes" id="UP001501570">
    <property type="component" value="Unassembled WGS sequence"/>
</dbReference>
<evidence type="ECO:0000313" key="6">
    <source>
        <dbReference type="EMBL" id="GAA5190561.1"/>
    </source>
</evidence>
<reference evidence="7" key="1">
    <citation type="journal article" date="2019" name="Int. J. Syst. Evol. Microbiol.">
        <title>The Global Catalogue of Microorganisms (GCM) 10K type strain sequencing project: providing services to taxonomists for standard genome sequencing and annotation.</title>
        <authorList>
            <consortium name="The Broad Institute Genomics Platform"/>
            <consortium name="The Broad Institute Genome Sequencing Center for Infectious Disease"/>
            <person name="Wu L."/>
            <person name="Ma J."/>
        </authorList>
    </citation>
    <scope>NUCLEOTIDE SEQUENCE [LARGE SCALE GENOMIC DNA]</scope>
    <source>
        <strain evidence="7">JCM 18304</strain>
    </source>
</reference>
<accession>A0ABP9S2F9</accession>
<evidence type="ECO:0000256" key="4">
    <source>
        <dbReference type="ARBA" id="ARBA00022729"/>
    </source>
</evidence>
<evidence type="ECO:0000256" key="2">
    <source>
        <dbReference type="ARBA" id="ARBA00008520"/>
    </source>
</evidence>
<dbReference type="CDD" id="cd13585">
    <property type="entry name" value="PBP2_TMBP_like"/>
    <property type="match status" value="1"/>
</dbReference>
<feature type="signal peptide" evidence="5">
    <location>
        <begin position="1"/>
        <end position="23"/>
    </location>
</feature>